<organism evidence="2 3">
    <name type="scientific">Caenorhabditis japonica</name>
    <dbReference type="NCBI Taxonomy" id="281687"/>
    <lineage>
        <taxon>Eukaryota</taxon>
        <taxon>Metazoa</taxon>
        <taxon>Ecdysozoa</taxon>
        <taxon>Nematoda</taxon>
        <taxon>Chromadorea</taxon>
        <taxon>Rhabditida</taxon>
        <taxon>Rhabditina</taxon>
        <taxon>Rhabditomorpha</taxon>
        <taxon>Rhabditoidea</taxon>
        <taxon>Rhabditidae</taxon>
        <taxon>Peloderinae</taxon>
        <taxon>Caenorhabditis</taxon>
    </lineage>
</organism>
<feature type="compositionally biased region" description="Basic residues" evidence="1">
    <location>
        <begin position="802"/>
        <end position="812"/>
    </location>
</feature>
<dbReference type="Proteomes" id="UP000005237">
    <property type="component" value="Unassembled WGS sequence"/>
</dbReference>
<feature type="region of interest" description="Disordered" evidence="1">
    <location>
        <begin position="787"/>
        <end position="830"/>
    </location>
</feature>
<reference evidence="2" key="2">
    <citation type="submission" date="2022-06" db="UniProtKB">
        <authorList>
            <consortium name="EnsemblMetazoa"/>
        </authorList>
    </citation>
    <scope>IDENTIFICATION</scope>
    <source>
        <strain evidence="2">DF5081</strain>
    </source>
</reference>
<reference evidence="3" key="1">
    <citation type="submission" date="2010-08" db="EMBL/GenBank/DDBJ databases">
        <authorList>
            <consortium name="Caenorhabditis japonica Sequencing Consortium"/>
            <person name="Wilson R.K."/>
        </authorList>
    </citation>
    <scope>NUCLEOTIDE SEQUENCE [LARGE SCALE GENOMIC DNA]</scope>
    <source>
        <strain evidence="3">DF5081</strain>
    </source>
</reference>
<keyword evidence="3" id="KW-1185">Reference proteome</keyword>
<evidence type="ECO:0000256" key="1">
    <source>
        <dbReference type="SAM" id="MobiDB-lite"/>
    </source>
</evidence>
<feature type="region of interest" description="Disordered" evidence="1">
    <location>
        <begin position="89"/>
        <end position="119"/>
    </location>
</feature>
<feature type="region of interest" description="Disordered" evidence="1">
    <location>
        <begin position="747"/>
        <end position="766"/>
    </location>
</feature>
<feature type="compositionally biased region" description="Basic and acidic residues" evidence="1">
    <location>
        <begin position="813"/>
        <end position="824"/>
    </location>
</feature>
<evidence type="ECO:0000313" key="2">
    <source>
        <dbReference type="EnsemblMetazoa" id="CJA04307.1"/>
    </source>
</evidence>
<dbReference type="AlphaFoldDB" id="A0A8R1HMZ3"/>
<feature type="compositionally biased region" description="Basic and acidic residues" evidence="1">
    <location>
        <begin position="89"/>
        <end position="110"/>
    </location>
</feature>
<accession>A0A8R1HMZ3</accession>
<name>A0A8R1HMZ3_CAEJA</name>
<feature type="region of interest" description="Disordered" evidence="1">
    <location>
        <begin position="1"/>
        <end position="57"/>
    </location>
</feature>
<protein>
    <submittedName>
        <fullName evidence="2">Uncharacterized protein</fullName>
    </submittedName>
</protein>
<sequence>MAESQPVSRKRESSGDSPEIVNAVIKGTPTPKNKERLLYFLGDPQGAQGPIDDIDSSFHSALSRSCSTSSSASISDSDDEYVPEEIRKAKIRKAKSENANQKEDKLEKDVQQSSNRQEGQENMYYAASTINKGCNAHVDSSDEFILQYNSEEEVLEEGTSQYDEQYLLDSTLDEMDNVADRRRGVRTTKDQNEGSNQQVQVFECEDVFEVEEEPTTTTIPEQKQRRRFKRVHPAKKIKFNMRQEIRVLRDEVRPVLFRKQSESLMTTRNQKVRRNRVTRKIARHPIQQFHLADSKTELEDVEVLTLAETVENYLNASKAFLPSSENMFDQILCAAVEYGGTVKMFHFGKDMKKNSCKQKKLRFQLSWWKKIKSQEKDKTGHLRIAEEPQLRIEDDKFLYAQHFMTPRHQRSQMQCILWRLRRRNLERRQNNDIIRDSSFFCREFFLVKSAISLRIKMACDIPECFIPPMMKCGYFPACAKHDHQKMDYLKSRFEEAQMEYLSLNYLDIKPLKGFRAGEVSSHELWEFHRTGRHIHGFFLIWEDEVNNFNDNNGRFRKRYLVDMFNFIRFPLYVAWERWDSRLRSAFDRVILYNLHLAEVLRANRPVFDTLSRNPSLFEPLTLQESAMLMLDHEVHPRYFTNVVGKQQFYEWAWRNSNMEHLSAFMMIVGGTKELHEIKEYEFPRSHVYNRDAMECGMLNKDGKAYQFNSYVPIKKVFIDDNLGDEGVRLVDMQTPYTEKVKTRLIVDIPQPQPPPPKQPSKKNTRSFMTTFTRKKLMQVRKKIYGVQYSKSSAPSLTEPSKKGRKKPGRKPKTKMEGMLEKNDFDSMMQA</sequence>
<feature type="compositionally biased region" description="Polar residues" evidence="1">
    <location>
        <begin position="788"/>
        <end position="798"/>
    </location>
</feature>
<proteinExistence type="predicted"/>
<dbReference type="EnsemblMetazoa" id="CJA04307.1">
    <property type="protein sequence ID" value="CJA04307.1"/>
    <property type="gene ID" value="WBGene00123511"/>
</dbReference>
<evidence type="ECO:0000313" key="3">
    <source>
        <dbReference type="Proteomes" id="UP000005237"/>
    </source>
</evidence>